<evidence type="ECO:0000313" key="7">
    <source>
        <dbReference type="EMBL" id="CCI10949.1"/>
    </source>
</evidence>
<dbReference type="GO" id="GO:0003723">
    <property type="term" value="F:RNA binding"/>
    <property type="evidence" value="ECO:0007669"/>
    <property type="project" value="TreeGrafter"/>
</dbReference>
<dbReference type="Pfam" id="PF15459">
    <property type="entry name" value="RRP14"/>
    <property type="match status" value="1"/>
</dbReference>
<feature type="compositionally biased region" description="Basic and acidic residues" evidence="4">
    <location>
        <begin position="337"/>
        <end position="350"/>
    </location>
</feature>
<dbReference type="Proteomes" id="UP000053237">
    <property type="component" value="Unassembled WGS sequence"/>
</dbReference>
<organism evidence="7 9">
    <name type="scientific">Albugo candida</name>
    <dbReference type="NCBI Taxonomy" id="65357"/>
    <lineage>
        <taxon>Eukaryota</taxon>
        <taxon>Sar</taxon>
        <taxon>Stramenopiles</taxon>
        <taxon>Oomycota</taxon>
        <taxon>Peronosporomycetes</taxon>
        <taxon>Albuginales</taxon>
        <taxon>Albuginaceae</taxon>
        <taxon>Albugo</taxon>
    </lineage>
</organism>
<comment type="caution">
    <text evidence="7">The sequence shown here is derived from an EMBL/GenBank/DDBJ whole genome shotgun (WGS) entry which is preliminary data.</text>
</comment>
<evidence type="ECO:0000256" key="2">
    <source>
        <dbReference type="ARBA" id="ARBA00005904"/>
    </source>
</evidence>
<feature type="region of interest" description="Disordered" evidence="4">
    <location>
        <begin position="65"/>
        <end position="143"/>
    </location>
</feature>
<accession>A0A024FWC4</accession>
<feature type="compositionally biased region" description="Polar residues" evidence="4">
    <location>
        <begin position="189"/>
        <end position="198"/>
    </location>
</feature>
<evidence type="ECO:0000256" key="4">
    <source>
        <dbReference type="SAM" id="MobiDB-lite"/>
    </source>
</evidence>
<dbReference type="InParanoid" id="A0A024FWC4"/>
<proteinExistence type="inferred from homology"/>
<dbReference type="OrthoDB" id="77895at2759"/>
<evidence type="ECO:0000259" key="5">
    <source>
        <dbReference type="Pfam" id="PF04935"/>
    </source>
</evidence>
<feature type="compositionally biased region" description="Basic and acidic residues" evidence="4">
    <location>
        <begin position="164"/>
        <end position="175"/>
    </location>
</feature>
<gene>
    <name evidence="7" type="ORF">BN9_120990</name>
    <name evidence="8" type="ORF">BN9_126930</name>
</gene>
<dbReference type="GO" id="GO:0042274">
    <property type="term" value="P:ribosomal small subunit biogenesis"/>
    <property type="evidence" value="ECO:0007669"/>
    <property type="project" value="TreeGrafter"/>
</dbReference>
<evidence type="ECO:0000256" key="3">
    <source>
        <dbReference type="ARBA" id="ARBA00023242"/>
    </source>
</evidence>
<dbReference type="InterPro" id="IPR029188">
    <property type="entry name" value="Rrp14_N"/>
</dbReference>
<reference evidence="7 9" key="1">
    <citation type="submission" date="2012-05" db="EMBL/GenBank/DDBJ databases">
        <title>Recombination and specialization in a pathogen metapopulation.</title>
        <authorList>
            <person name="Gardiner A."/>
            <person name="Kemen E."/>
            <person name="Schultz-Larsen T."/>
            <person name="MacLean D."/>
            <person name="Van Oosterhout C."/>
            <person name="Jones J.D.G."/>
        </authorList>
    </citation>
    <scope>NUCLEOTIDE SEQUENCE [LARGE SCALE GENOMIC DNA]</scope>
    <source>
        <strain evidence="7 9">Ac Nc2</strain>
    </source>
</reference>
<evidence type="ECO:0000313" key="9">
    <source>
        <dbReference type="Proteomes" id="UP000053237"/>
    </source>
</evidence>
<dbReference type="STRING" id="65357.A0A024FWC4"/>
<keyword evidence="3" id="KW-0539">Nucleus</keyword>
<feature type="compositionally biased region" description="Basic and acidic residues" evidence="4">
    <location>
        <begin position="118"/>
        <end position="131"/>
    </location>
</feature>
<dbReference type="GO" id="GO:0042273">
    <property type="term" value="P:ribosomal large subunit biogenesis"/>
    <property type="evidence" value="ECO:0007669"/>
    <property type="project" value="TreeGrafter"/>
</dbReference>
<dbReference type="EMBL" id="CAIX01000903">
    <property type="protein sequence ID" value="CCI11286.1"/>
    <property type="molecule type" value="Genomic_DNA"/>
</dbReference>
<feature type="region of interest" description="Disordered" evidence="4">
    <location>
        <begin position="155"/>
        <end position="221"/>
    </location>
</feature>
<comment type="similarity">
    <text evidence="2">Belongs to the SURF6 family.</text>
</comment>
<evidence type="ECO:0000313" key="8">
    <source>
        <dbReference type="EMBL" id="CCI11286.1"/>
    </source>
</evidence>
<feature type="compositionally biased region" description="Polar residues" evidence="4">
    <location>
        <begin position="318"/>
        <end position="332"/>
    </location>
</feature>
<sequence>MLLGRMRFHALPNYGELETNNDAAMNHSELSIAIAMNDAFFIDLKELIPSNYYVPTDNEKSWLQSAPSKSKKYHKNQKAMMSTVSTKNASKRAKFNPAKEKKIEENQVEGSDSSDYDNLGKLDGVETPEKKKSLRAAQSGDDTLQSLKERLAAKVQSLRQKRTAKFEGKQTDQNKRLKTKSLSKPVPSTIKNKCTSSEGVKPKEASTETSTKSQNDTNLSYGNLLLDEEQQETKKKATRNGQAIHGIKNLLKKAEKKQKRMEDLKKTEEGKALVDSRQWKHAIEQAKGTVLRDDPVLLRRKLKKKEKQKKKSAKTWNDRTTALKQQQRTKQNAVKKRAIDHQRAGFEGKHGKTFLNGKERNT</sequence>
<dbReference type="GO" id="GO:0005730">
    <property type="term" value="C:nucleolus"/>
    <property type="evidence" value="ECO:0007669"/>
    <property type="project" value="TreeGrafter"/>
</dbReference>
<feature type="compositionally biased region" description="Basic and acidic residues" evidence="4">
    <location>
        <begin position="260"/>
        <end position="273"/>
    </location>
</feature>
<dbReference type="InterPro" id="IPR007019">
    <property type="entry name" value="SURF6"/>
</dbReference>
<dbReference type="InterPro" id="IPR029190">
    <property type="entry name" value="Rrp14/SURF6_C"/>
</dbReference>
<dbReference type="PANTHER" id="PTHR14369:SF0">
    <property type="entry name" value="SURFEIT LOCUS PROTEIN 6"/>
    <property type="match status" value="1"/>
</dbReference>
<dbReference type="GO" id="GO:0003677">
    <property type="term" value="F:DNA binding"/>
    <property type="evidence" value="ECO:0007669"/>
    <property type="project" value="TreeGrafter"/>
</dbReference>
<evidence type="ECO:0000259" key="6">
    <source>
        <dbReference type="Pfam" id="PF15459"/>
    </source>
</evidence>
<dbReference type="EMBL" id="CAIX01000476">
    <property type="protein sequence ID" value="CCI10949.1"/>
    <property type="molecule type" value="Genomic_DNA"/>
</dbReference>
<protein>
    <recommendedName>
        <fullName evidence="10">Ribosomal RNA-processing protein 14/surfeit locus protein 6 C-terminal domain-containing protein</fullName>
    </recommendedName>
</protein>
<evidence type="ECO:0008006" key="10">
    <source>
        <dbReference type="Google" id="ProtNLM"/>
    </source>
</evidence>
<keyword evidence="9" id="KW-1185">Reference proteome</keyword>
<evidence type="ECO:0000256" key="1">
    <source>
        <dbReference type="ARBA" id="ARBA00004123"/>
    </source>
</evidence>
<feature type="compositionally biased region" description="Polar residues" evidence="4">
    <location>
        <begin position="207"/>
        <end position="221"/>
    </location>
</feature>
<feature type="compositionally biased region" description="Basic residues" evidence="4">
    <location>
        <begin position="301"/>
        <end position="313"/>
    </location>
</feature>
<feature type="domain" description="Ribosomal RNA-processing protein 14/surfeit locus protein 6 C-terminal" evidence="5">
    <location>
        <begin position="160"/>
        <end position="332"/>
    </location>
</feature>
<name>A0A024FWC4_9STRA</name>
<dbReference type="PANTHER" id="PTHR14369">
    <property type="entry name" value="SURFEIT LOCUS PROTEIN 6"/>
    <property type="match status" value="1"/>
</dbReference>
<dbReference type="Pfam" id="PF04935">
    <property type="entry name" value="SURF6"/>
    <property type="match status" value="1"/>
</dbReference>
<feature type="compositionally biased region" description="Polar residues" evidence="4">
    <location>
        <begin position="79"/>
        <end position="88"/>
    </location>
</feature>
<comment type="subcellular location">
    <subcellularLocation>
        <location evidence="1">Nucleus</location>
    </subcellularLocation>
</comment>
<feature type="region of interest" description="Disordered" evidence="4">
    <location>
        <begin position="301"/>
        <end position="362"/>
    </location>
</feature>
<dbReference type="AlphaFoldDB" id="A0A024FWC4"/>
<feature type="domain" description="Ribosomal RNA-processing protein 14 N-terminal" evidence="6">
    <location>
        <begin position="35"/>
        <end position="98"/>
    </location>
</feature>
<feature type="region of interest" description="Disordered" evidence="4">
    <location>
        <begin position="253"/>
        <end position="273"/>
    </location>
</feature>